<dbReference type="EMBL" id="SEOQ01000042">
    <property type="protein sequence ID" value="TFY71666.1"/>
    <property type="molecule type" value="Genomic_DNA"/>
</dbReference>
<dbReference type="Proteomes" id="UP000298327">
    <property type="component" value="Unassembled WGS sequence"/>
</dbReference>
<feature type="signal peptide" evidence="2">
    <location>
        <begin position="1"/>
        <end position="23"/>
    </location>
</feature>
<dbReference type="Gene3D" id="2.40.40.10">
    <property type="entry name" value="RlpA-like domain"/>
    <property type="match status" value="1"/>
</dbReference>
<dbReference type="InterPro" id="IPR051477">
    <property type="entry name" value="Expansin_CellWall"/>
</dbReference>
<protein>
    <recommendedName>
        <fullName evidence="5">RlpA-like protein double-psi beta-barrel domain-containing protein</fullName>
    </recommendedName>
</protein>
<dbReference type="PANTHER" id="PTHR31836:SF28">
    <property type="entry name" value="SRCR DOMAIN-CONTAINING PROTEIN-RELATED"/>
    <property type="match status" value="1"/>
</dbReference>
<gene>
    <name evidence="3" type="ORF">EVG20_g1353</name>
</gene>
<evidence type="ECO:0000256" key="1">
    <source>
        <dbReference type="ARBA" id="ARBA00022729"/>
    </source>
</evidence>
<evidence type="ECO:0000256" key="2">
    <source>
        <dbReference type="SAM" id="SignalP"/>
    </source>
</evidence>
<evidence type="ECO:0000313" key="3">
    <source>
        <dbReference type="EMBL" id="TFY71666.1"/>
    </source>
</evidence>
<dbReference type="InterPro" id="IPR036908">
    <property type="entry name" value="RlpA-like_sf"/>
</dbReference>
<dbReference type="CDD" id="cd22191">
    <property type="entry name" value="DPBB_RlpA_EXP_N-like"/>
    <property type="match status" value="1"/>
</dbReference>
<comment type="caution">
    <text evidence="3">The sequence shown here is derived from an EMBL/GenBank/DDBJ whole genome shotgun (WGS) entry which is preliminary data.</text>
</comment>
<organism evidence="3 4">
    <name type="scientific">Dentipellis fragilis</name>
    <dbReference type="NCBI Taxonomy" id="205917"/>
    <lineage>
        <taxon>Eukaryota</taxon>
        <taxon>Fungi</taxon>
        <taxon>Dikarya</taxon>
        <taxon>Basidiomycota</taxon>
        <taxon>Agaricomycotina</taxon>
        <taxon>Agaricomycetes</taxon>
        <taxon>Russulales</taxon>
        <taxon>Hericiaceae</taxon>
        <taxon>Dentipellis</taxon>
    </lineage>
</organism>
<reference evidence="3 4" key="1">
    <citation type="submission" date="2019-02" db="EMBL/GenBank/DDBJ databases">
        <title>Genome sequencing of the rare red list fungi Dentipellis fragilis.</title>
        <authorList>
            <person name="Buettner E."/>
            <person name="Kellner H."/>
        </authorList>
    </citation>
    <scope>NUCLEOTIDE SEQUENCE [LARGE SCALE GENOMIC DNA]</scope>
    <source>
        <strain evidence="3 4">DSM 105465</strain>
    </source>
</reference>
<name>A0A4Y9Z9Y3_9AGAM</name>
<keyword evidence="1 2" id="KW-0732">Signal</keyword>
<dbReference type="STRING" id="205917.A0A4Y9Z9Y3"/>
<accession>A0A4Y9Z9Y3</accession>
<evidence type="ECO:0008006" key="5">
    <source>
        <dbReference type="Google" id="ProtNLM"/>
    </source>
</evidence>
<dbReference type="PANTHER" id="PTHR31836">
    <property type="match status" value="1"/>
</dbReference>
<feature type="chain" id="PRO_5021428521" description="RlpA-like protein double-psi beta-barrel domain-containing protein" evidence="2">
    <location>
        <begin position="24"/>
        <end position="145"/>
    </location>
</feature>
<dbReference type="AlphaFoldDB" id="A0A4Y9Z9Y3"/>
<keyword evidence="4" id="KW-1185">Reference proteome</keyword>
<evidence type="ECO:0000313" key="4">
    <source>
        <dbReference type="Proteomes" id="UP000298327"/>
    </source>
</evidence>
<sequence>MHFTSTLTSCFFAALALAPFISAQSDGHVVPGRHHRGLSRRASDDVQVYSRDDNARFTFYDVGEGACGGHSKDSDWVVALNANEYANGAHCWKPITLYYGGKSAKATIVDECPDCPKGALDLSRGLFDYFASEDKGVIYGSWNFS</sequence>
<dbReference type="SUPFAM" id="SSF50685">
    <property type="entry name" value="Barwin-like endoglucanases"/>
    <property type="match status" value="1"/>
</dbReference>
<dbReference type="OrthoDB" id="623670at2759"/>
<proteinExistence type="predicted"/>